<dbReference type="Proteomes" id="UP001148786">
    <property type="component" value="Unassembled WGS sequence"/>
</dbReference>
<evidence type="ECO:0000256" key="11">
    <source>
        <dbReference type="ARBA" id="ARBA00023180"/>
    </source>
</evidence>
<dbReference type="InterPro" id="IPR036430">
    <property type="entry name" value="RNase_T2-like_sf"/>
</dbReference>
<feature type="compositionally biased region" description="Low complexity" evidence="15">
    <location>
        <begin position="209"/>
        <end position="221"/>
    </location>
</feature>
<dbReference type="Pfam" id="PF25488">
    <property type="entry name" value="RNaseT2L_C"/>
    <property type="match status" value="1"/>
</dbReference>
<keyword evidence="9" id="KW-0378">Hydrolase</keyword>
<comment type="similarity">
    <text evidence="3 14">Belongs to the RNase T2 family.</text>
</comment>
<dbReference type="AlphaFoldDB" id="A0A9W8K3M8"/>
<feature type="domain" description="RNase T2-like C-terminal" evidence="16">
    <location>
        <begin position="234"/>
        <end position="347"/>
    </location>
</feature>
<evidence type="ECO:0000256" key="10">
    <source>
        <dbReference type="ARBA" id="ARBA00023157"/>
    </source>
</evidence>
<organism evidence="17 18">
    <name type="scientific">Agrocybe chaxingu</name>
    <dbReference type="NCBI Taxonomy" id="84603"/>
    <lineage>
        <taxon>Eukaryota</taxon>
        <taxon>Fungi</taxon>
        <taxon>Dikarya</taxon>
        <taxon>Basidiomycota</taxon>
        <taxon>Agaricomycotina</taxon>
        <taxon>Agaricomycetes</taxon>
        <taxon>Agaricomycetidae</taxon>
        <taxon>Agaricales</taxon>
        <taxon>Agaricineae</taxon>
        <taxon>Strophariaceae</taxon>
        <taxon>Agrocybe</taxon>
    </lineage>
</organism>
<keyword evidence="12" id="KW-0456">Lyase</keyword>
<feature type="region of interest" description="Disordered" evidence="15">
    <location>
        <begin position="201"/>
        <end position="234"/>
    </location>
</feature>
<dbReference type="SUPFAM" id="SSF55895">
    <property type="entry name" value="Ribonuclease Rh-like"/>
    <property type="match status" value="1"/>
</dbReference>
<dbReference type="GO" id="GO:0033897">
    <property type="term" value="F:ribonuclease T2 activity"/>
    <property type="evidence" value="ECO:0007669"/>
    <property type="project" value="UniProtKB-EC"/>
</dbReference>
<proteinExistence type="inferred from homology"/>
<evidence type="ECO:0000313" key="17">
    <source>
        <dbReference type="EMBL" id="KAJ3511354.1"/>
    </source>
</evidence>
<evidence type="ECO:0000256" key="13">
    <source>
        <dbReference type="ARBA" id="ARBA00025494"/>
    </source>
</evidence>
<name>A0A9W8K3M8_9AGAR</name>
<evidence type="ECO:0000256" key="2">
    <source>
        <dbReference type="ARBA" id="ARBA00004496"/>
    </source>
</evidence>
<keyword evidence="11" id="KW-0325">Glycoprotein</keyword>
<dbReference type="CDD" id="cd01061">
    <property type="entry name" value="RNase_T2_euk"/>
    <property type="match status" value="1"/>
</dbReference>
<evidence type="ECO:0000256" key="5">
    <source>
        <dbReference type="ARBA" id="ARBA00022490"/>
    </source>
</evidence>
<evidence type="ECO:0000256" key="6">
    <source>
        <dbReference type="ARBA" id="ARBA00022554"/>
    </source>
</evidence>
<evidence type="ECO:0000256" key="8">
    <source>
        <dbReference type="ARBA" id="ARBA00022729"/>
    </source>
</evidence>
<dbReference type="PANTHER" id="PTHR11240">
    <property type="entry name" value="RIBONUCLEASE T2"/>
    <property type="match status" value="1"/>
</dbReference>
<dbReference type="Pfam" id="PF00445">
    <property type="entry name" value="Ribonuclease_T2"/>
    <property type="match status" value="1"/>
</dbReference>
<dbReference type="GO" id="GO:0016787">
    <property type="term" value="F:hydrolase activity"/>
    <property type="evidence" value="ECO:0007669"/>
    <property type="project" value="UniProtKB-KW"/>
</dbReference>
<evidence type="ECO:0000256" key="1">
    <source>
        <dbReference type="ARBA" id="ARBA00004410"/>
    </source>
</evidence>
<protein>
    <recommendedName>
        <fullName evidence="4">ribonuclease T2</fullName>
        <ecNumber evidence="4">4.6.1.19</ecNumber>
    </recommendedName>
</protein>
<dbReference type="GO" id="GO:0006401">
    <property type="term" value="P:RNA catabolic process"/>
    <property type="evidence" value="ECO:0007669"/>
    <property type="project" value="TreeGrafter"/>
</dbReference>
<dbReference type="GO" id="GO:0003723">
    <property type="term" value="F:RNA binding"/>
    <property type="evidence" value="ECO:0007669"/>
    <property type="project" value="InterPro"/>
</dbReference>
<keyword evidence="8" id="KW-0732">Signal</keyword>
<keyword evidence="18" id="KW-1185">Reference proteome</keyword>
<evidence type="ECO:0000256" key="9">
    <source>
        <dbReference type="ARBA" id="ARBA00022801"/>
    </source>
</evidence>
<dbReference type="Gene3D" id="3.90.730.10">
    <property type="entry name" value="Ribonuclease T2-like"/>
    <property type="match status" value="1"/>
</dbReference>
<keyword evidence="7" id="KW-0540">Nuclease</keyword>
<dbReference type="InterPro" id="IPR001568">
    <property type="entry name" value="RNase_T2-like"/>
</dbReference>
<dbReference type="PANTHER" id="PTHR11240:SF22">
    <property type="entry name" value="RIBONUCLEASE T2"/>
    <property type="match status" value="1"/>
</dbReference>
<evidence type="ECO:0000259" key="16">
    <source>
        <dbReference type="Pfam" id="PF25488"/>
    </source>
</evidence>
<evidence type="ECO:0000256" key="14">
    <source>
        <dbReference type="RuleBase" id="RU004328"/>
    </source>
</evidence>
<dbReference type="GO" id="GO:0005576">
    <property type="term" value="C:extracellular region"/>
    <property type="evidence" value="ECO:0007669"/>
    <property type="project" value="TreeGrafter"/>
</dbReference>
<evidence type="ECO:0000256" key="7">
    <source>
        <dbReference type="ARBA" id="ARBA00022722"/>
    </source>
</evidence>
<dbReference type="EMBL" id="JANKHO010000332">
    <property type="protein sequence ID" value="KAJ3511354.1"/>
    <property type="molecule type" value="Genomic_DNA"/>
</dbReference>
<sequence>MLDYWDRVVPQHLDGIEFMLLRSPRRTFVADTGLWPDHCDATFGQNCDSSRTYTGISGLLSDNGASDTLAFMKTYWVDINGQNEQFWAHEWATHGTCMSTLKTTCLPSGSVKGAEAVAFFQTVVKLFKTLPTYTWLANAGILPTNSRTFTLSQLTSALKSASGGFTPALDCRSGTLNQISCLHLFAVFTQLLADTPESGSCPSSGIKYPPKSGTPATTTTTSGGGTTSGVPSSLPSKATIRAIRSGSTVGGLLTAGTWSTQTLATMTLSGTTSSFTMTSSRGNCGLNSGSLTCGSGVTAATFSAVSSGGNLLLASGGSTAFTSEGVPSGTTVYTVYTGSSRAQDYTLSIVST</sequence>
<dbReference type="GO" id="GO:0005775">
    <property type="term" value="C:vacuolar lumen"/>
    <property type="evidence" value="ECO:0007669"/>
    <property type="project" value="UniProtKB-SubCell"/>
</dbReference>
<dbReference type="InterPro" id="IPR057328">
    <property type="entry name" value="RNaseT2L_C"/>
</dbReference>
<reference evidence="17" key="1">
    <citation type="submission" date="2022-07" db="EMBL/GenBank/DDBJ databases">
        <title>Genome Sequence of Agrocybe chaxingu.</title>
        <authorList>
            <person name="Buettner E."/>
        </authorList>
    </citation>
    <scope>NUCLEOTIDE SEQUENCE</scope>
    <source>
        <strain evidence="17">MP-N11</strain>
    </source>
</reference>
<dbReference type="InterPro" id="IPR033130">
    <property type="entry name" value="RNase_T2_His_AS_2"/>
</dbReference>
<evidence type="ECO:0000313" key="18">
    <source>
        <dbReference type="Proteomes" id="UP001148786"/>
    </source>
</evidence>
<dbReference type="OrthoDB" id="435754at2759"/>
<keyword evidence="5" id="KW-0963">Cytoplasm</keyword>
<evidence type="ECO:0000256" key="15">
    <source>
        <dbReference type="SAM" id="MobiDB-lite"/>
    </source>
</evidence>
<keyword evidence="10" id="KW-1015">Disulfide bond</keyword>
<accession>A0A9W8K3M8</accession>
<comment type="caution">
    <text evidence="17">The sequence shown here is derived from an EMBL/GenBank/DDBJ whole genome shotgun (WGS) entry which is preliminary data.</text>
</comment>
<evidence type="ECO:0000256" key="3">
    <source>
        <dbReference type="ARBA" id="ARBA00007469"/>
    </source>
</evidence>
<keyword evidence="6" id="KW-0926">Vacuole</keyword>
<evidence type="ECO:0000256" key="4">
    <source>
        <dbReference type="ARBA" id="ARBA00012571"/>
    </source>
</evidence>
<comment type="function">
    <text evidence="13">Rnase which modulates cell survival under stress conditions. Released from the vacuole to the cytoplasm during stress to promote tRNA and rRNA cleavage and to activate separately a downstream pathway that promotes cell death. Involved in cell size, vacuolar morphology and growth at high temperatures and high salt concentration.</text>
</comment>
<comment type="subcellular location">
    <subcellularLocation>
        <location evidence="2">Cytoplasm</location>
    </subcellularLocation>
    <subcellularLocation>
        <location evidence="1">Vacuole lumen</location>
    </subcellularLocation>
</comment>
<evidence type="ECO:0000256" key="12">
    <source>
        <dbReference type="ARBA" id="ARBA00023239"/>
    </source>
</evidence>
<dbReference type="PROSITE" id="PS00531">
    <property type="entry name" value="RNASE_T2_2"/>
    <property type="match status" value="1"/>
</dbReference>
<gene>
    <name evidence="17" type="ORF">NLJ89_g4149</name>
</gene>
<dbReference type="EC" id="4.6.1.19" evidence="4"/>
<dbReference type="InterPro" id="IPR033697">
    <property type="entry name" value="Ribonuclease_T2_eukaryotic"/>
</dbReference>